<dbReference type="AlphaFoldDB" id="A0A1T5CFN9"/>
<dbReference type="Pfam" id="PF04542">
    <property type="entry name" value="Sigma70_r2"/>
    <property type="match status" value="1"/>
</dbReference>
<dbReference type="SUPFAM" id="SSF88946">
    <property type="entry name" value="Sigma2 domain of RNA polymerase sigma factors"/>
    <property type="match status" value="1"/>
</dbReference>
<dbReference type="PANTHER" id="PTHR47756">
    <property type="entry name" value="BLL6612 PROTEIN-RELATED"/>
    <property type="match status" value="1"/>
</dbReference>
<dbReference type="InterPro" id="IPR007627">
    <property type="entry name" value="RNA_pol_sigma70_r2"/>
</dbReference>
<dbReference type="RefSeq" id="WP_079716843.1">
    <property type="nucleotide sequence ID" value="NZ_FUYS01000004.1"/>
</dbReference>
<dbReference type="EMBL" id="FUYS01000004">
    <property type="protein sequence ID" value="SKB57920.1"/>
    <property type="molecule type" value="Genomic_DNA"/>
</dbReference>
<feature type="domain" description="RNA polymerase sigma-70 region 2" evidence="1">
    <location>
        <begin position="17"/>
        <end position="80"/>
    </location>
</feature>
<evidence type="ECO:0000313" key="3">
    <source>
        <dbReference type="EMBL" id="SKB57920.1"/>
    </source>
</evidence>
<accession>A0A1T5CFN9</accession>
<evidence type="ECO:0000259" key="1">
    <source>
        <dbReference type="Pfam" id="PF04542"/>
    </source>
</evidence>
<evidence type="ECO:0000259" key="2">
    <source>
        <dbReference type="Pfam" id="PF20239"/>
    </source>
</evidence>
<keyword evidence="4" id="KW-1185">Reference proteome</keyword>
<dbReference type="Proteomes" id="UP000190541">
    <property type="component" value="Unassembled WGS sequence"/>
</dbReference>
<organism evidence="3 4">
    <name type="scientific">Parapedobacter luteus</name>
    <dbReference type="NCBI Taxonomy" id="623280"/>
    <lineage>
        <taxon>Bacteria</taxon>
        <taxon>Pseudomonadati</taxon>
        <taxon>Bacteroidota</taxon>
        <taxon>Sphingobacteriia</taxon>
        <taxon>Sphingobacteriales</taxon>
        <taxon>Sphingobacteriaceae</taxon>
        <taxon>Parapedobacter</taxon>
    </lineage>
</organism>
<dbReference type="Pfam" id="PF20239">
    <property type="entry name" value="DUF6596"/>
    <property type="match status" value="1"/>
</dbReference>
<dbReference type="Gene3D" id="1.10.1740.10">
    <property type="match status" value="1"/>
</dbReference>
<dbReference type="OrthoDB" id="9780299at2"/>
<dbReference type="InterPro" id="IPR046531">
    <property type="entry name" value="DUF6596"/>
</dbReference>
<dbReference type="InterPro" id="IPR014284">
    <property type="entry name" value="RNA_pol_sigma-70_dom"/>
</dbReference>
<name>A0A1T5CFN9_9SPHI</name>
<dbReference type="GO" id="GO:0006352">
    <property type="term" value="P:DNA-templated transcription initiation"/>
    <property type="evidence" value="ECO:0007669"/>
    <property type="project" value="InterPro"/>
</dbReference>
<gene>
    <name evidence="3" type="ORF">SAMN05660226_02156</name>
</gene>
<dbReference type="InterPro" id="IPR013324">
    <property type="entry name" value="RNA_pol_sigma_r3/r4-like"/>
</dbReference>
<dbReference type="SUPFAM" id="SSF88659">
    <property type="entry name" value="Sigma3 and sigma4 domains of RNA polymerase sigma factors"/>
    <property type="match status" value="1"/>
</dbReference>
<dbReference type="STRING" id="623280.SAMN05660226_02156"/>
<dbReference type="PANTHER" id="PTHR47756:SF2">
    <property type="entry name" value="BLL6612 PROTEIN"/>
    <property type="match status" value="1"/>
</dbReference>
<reference evidence="3 4" key="1">
    <citation type="submission" date="2017-02" db="EMBL/GenBank/DDBJ databases">
        <authorList>
            <person name="Peterson S.W."/>
        </authorList>
    </citation>
    <scope>NUCLEOTIDE SEQUENCE [LARGE SCALE GENOMIC DNA]</scope>
    <source>
        <strain evidence="3 4">DSM 22899</strain>
    </source>
</reference>
<proteinExistence type="predicted"/>
<feature type="domain" description="DUF6596" evidence="2">
    <location>
        <begin position="186"/>
        <end position="284"/>
    </location>
</feature>
<dbReference type="NCBIfam" id="TIGR02937">
    <property type="entry name" value="sigma70-ECF"/>
    <property type="match status" value="1"/>
</dbReference>
<sequence>MDATGQLVAHFFRQHSGKMVASLARVFGMAQLDNILDAVQDTFETAMSHWRYNGMPADPPAWLSRVARNKLINIINRAARQTTIEAMEASIVAAQGETPPVVEDEEAADSQVQLLVACCHPALGERDRILTTLHVLCGFGVPELANALRLNREVVKKALQRSKSTLRRVNIQLDPRAAKHAAENSATVCTILYLMFNEGYKATRDAKGINMDLCYEAMRLAKLLRPIAPPAAEVDALLALMFFHSARFPARIMAYGEWVPLAEQDRRLWDRRLIAEGFHYLECAKRSGCAGKYYLESLIASLHCAARHFAETDWKAILGLYRLLEGLEPSSVLIRLNRLVAESYAAGPLAVITELEAIPYDADSGTVFLLQAVKAHVYQRAGSTAQAHIAYRAALSLAQNPLDAQYIQKQLNTLYT</sequence>
<dbReference type="InterPro" id="IPR013325">
    <property type="entry name" value="RNA_pol_sigma_r2"/>
</dbReference>
<evidence type="ECO:0000313" key="4">
    <source>
        <dbReference type="Proteomes" id="UP000190541"/>
    </source>
</evidence>
<dbReference type="GO" id="GO:0003700">
    <property type="term" value="F:DNA-binding transcription factor activity"/>
    <property type="evidence" value="ECO:0007669"/>
    <property type="project" value="InterPro"/>
</dbReference>
<protein>
    <submittedName>
        <fullName evidence="3">RNA polymerase sigma-70 factor, ECF subfamily</fullName>
    </submittedName>
</protein>